<reference evidence="2 3" key="1">
    <citation type="journal article" name="Sci. Rep.">
        <title>Genome-scale phylogenetic analyses confirm Olpidium as the closest living zoosporic fungus to the non-flagellated, terrestrial fungi.</title>
        <authorList>
            <person name="Chang Y."/>
            <person name="Rochon D."/>
            <person name="Sekimoto S."/>
            <person name="Wang Y."/>
            <person name="Chovatia M."/>
            <person name="Sandor L."/>
            <person name="Salamov A."/>
            <person name="Grigoriev I.V."/>
            <person name="Stajich J.E."/>
            <person name="Spatafora J.W."/>
        </authorList>
    </citation>
    <scope>NUCLEOTIDE SEQUENCE [LARGE SCALE GENOMIC DNA]</scope>
    <source>
        <strain evidence="2">S191</strain>
    </source>
</reference>
<dbReference type="AlphaFoldDB" id="A0A8H7ZZN0"/>
<dbReference type="EMBL" id="JAEFCI010002394">
    <property type="protein sequence ID" value="KAG5462265.1"/>
    <property type="molecule type" value="Genomic_DNA"/>
</dbReference>
<evidence type="ECO:0000313" key="2">
    <source>
        <dbReference type="EMBL" id="KAG5462265.1"/>
    </source>
</evidence>
<gene>
    <name evidence="2" type="ORF">BJ554DRAFT_5433</name>
</gene>
<organism evidence="2 3">
    <name type="scientific">Olpidium bornovanus</name>
    <dbReference type="NCBI Taxonomy" id="278681"/>
    <lineage>
        <taxon>Eukaryota</taxon>
        <taxon>Fungi</taxon>
        <taxon>Fungi incertae sedis</taxon>
        <taxon>Olpidiomycota</taxon>
        <taxon>Olpidiomycotina</taxon>
        <taxon>Olpidiomycetes</taxon>
        <taxon>Olpidiales</taxon>
        <taxon>Olpidiaceae</taxon>
        <taxon>Olpidium</taxon>
    </lineage>
</organism>
<keyword evidence="3" id="KW-1185">Reference proteome</keyword>
<accession>A0A8H7ZZN0</accession>
<feature type="compositionally biased region" description="Basic and acidic residues" evidence="1">
    <location>
        <begin position="109"/>
        <end position="119"/>
    </location>
</feature>
<evidence type="ECO:0000313" key="3">
    <source>
        <dbReference type="Proteomes" id="UP000673691"/>
    </source>
</evidence>
<dbReference type="OrthoDB" id="5597211at2759"/>
<feature type="region of interest" description="Disordered" evidence="1">
    <location>
        <begin position="88"/>
        <end position="119"/>
    </location>
</feature>
<name>A0A8H7ZZN0_9FUNG</name>
<comment type="caution">
    <text evidence="2">The sequence shown here is derived from an EMBL/GenBank/DDBJ whole genome shotgun (WGS) entry which is preliminary data.</text>
</comment>
<dbReference type="Pfam" id="PF26163">
    <property type="entry name" value="mS26"/>
    <property type="match status" value="1"/>
</dbReference>
<protein>
    <submittedName>
        <fullName evidence="2">Uncharacterized protein</fullName>
    </submittedName>
</protein>
<sequence length="475" mass="52129">MPGKTSASAAAVIGAATAATWSSAACRPPTARAMSGSAAEGRALCRAALYRSAAAVEEAAQPGRRGLHATAQSSHESVLQYPSFSEVKHEKMYPPTRRTPDLGRQGKPPRPDEHWWRDNAGKTGYVAPFARPRKAPPVKNAVAAAKAKPWDSEFRVLHPDILGKSNAELRAPLRQRLPDFQHKDFAKEPAYGSDPFLQYQHTMAGLREKYTRELAMANQAREQNAALKAGRKGALINPEMSKEKEEATGRFLPEGIETSRTLGPEHELETLDVKGIYDPWRSTGGNAVFTLSDGSIYRNDGLDEPITATGQPRGKRWKSVASTDGSVLGRAGNPATDADAFRITPKGGDFANLPRWLIKEGRESNRKEHELRLSRERINVLLQLYYEADNFVTEENLDEKIEEFYADESRTDGASIAELLLADSGTNEHFVPTKVVERPRTLLDFMEGTMLGGKLSCDGLKQTGSTFTVPETSGR</sequence>
<dbReference type="InterPro" id="IPR058940">
    <property type="entry name" value="mS26_fungi"/>
</dbReference>
<dbReference type="Proteomes" id="UP000673691">
    <property type="component" value="Unassembled WGS sequence"/>
</dbReference>
<proteinExistence type="predicted"/>
<dbReference type="PROSITE" id="PS51257">
    <property type="entry name" value="PROKAR_LIPOPROTEIN"/>
    <property type="match status" value="1"/>
</dbReference>
<evidence type="ECO:0000256" key="1">
    <source>
        <dbReference type="SAM" id="MobiDB-lite"/>
    </source>
</evidence>